<sequence length="44" mass="5155">MKIFICNGGAGQIFVRMSHIAIRKNLDGKVVDWMEKFSEKQYHQ</sequence>
<accession>A0AAU8FL40</accession>
<dbReference type="EMBL" id="CP159289">
    <property type="protein sequence ID" value="XCH24947.1"/>
    <property type="molecule type" value="Genomic_DNA"/>
</dbReference>
<evidence type="ECO:0000313" key="1">
    <source>
        <dbReference type="EMBL" id="XCH24947.1"/>
    </source>
</evidence>
<dbReference type="RefSeq" id="WP_353720254.1">
    <property type="nucleotide sequence ID" value="NZ_CP159289.1"/>
</dbReference>
<reference evidence="1" key="1">
    <citation type="submission" date="2024-06" db="EMBL/GenBank/DDBJ databases">
        <title>Sequencing and assembly of the genome of Dyadobacter sp. strain 676, a symbiont of Cyamopsis tetragonoloba.</title>
        <authorList>
            <person name="Guro P."/>
            <person name="Sazanova A."/>
            <person name="Kuznetsova I."/>
            <person name="Belimov A."/>
            <person name="Safronova V."/>
        </authorList>
    </citation>
    <scope>NUCLEOTIDE SEQUENCE</scope>
    <source>
        <strain evidence="1">676</strain>
    </source>
</reference>
<proteinExistence type="predicted"/>
<organism evidence="1">
    <name type="scientific">Dyadobacter sp. 676</name>
    <dbReference type="NCBI Taxonomy" id="3088362"/>
    <lineage>
        <taxon>Bacteria</taxon>
        <taxon>Pseudomonadati</taxon>
        <taxon>Bacteroidota</taxon>
        <taxon>Cytophagia</taxon>
        <taxon>Cytophagales</taxon>
        <taxon>Spirosomataceae</taxon>
        <taxon>Dyadobacter</taxon>
    </lineage>
</organism>
<gene>
    <name evidence="1" type="ORF">ABV298_00505</name>
</gene>
<protein>
    <submittedName>
        <fullName evidence="1">Uncharacterized protein</fullName>
    </submittedName>
</protein>
<name>A0AAU8FL40_9BACT</name>
<dbReference type="AlphaFoldDB" id="A0AAU8FL40"/>